<reference evidence="10" key="1">
    <citation type="journal article" date="2016" name="Front. Microbiol.">
        <title>Complete Genome Sequence of Clostridium estertheticum DSM 8809, a Microbe Identified in Spoiled Vacuum Packed Beef.</title>
        <authorList>
            <person name="Yu Z."/>
            <person name="Gunn L."/>
            <person name="Brennan E."/>
            <person name="Reid R."/>
            <person name="Wall P.G."/>
            <person name="Gaora O.P."/>
            <person name="Hurley D."/>
            <person name="Bolton D."/>
            <person name="Fanning S."/>
        </authorList>
    </citation>
    <scope>NUCLEOTIDE SEQUENCE [LARGE SCALE GENOMIC DNA]</scope>
    <source>
        <strain evidence="10">DSM 8809</strain>
    </source>
</reference>
<keyword evidence="3 7" id="KW-0479">Metal-binding</keyword>
<comment type="similarity">
    <text evidence="2">Belongs to the cytidine and deoxycytidylate deaminase family.</text>
</comment>
<dbReference type="GO" id="GO:0008270">
    <property type="term" value="F:zinc ion binding"/>
    <property type="evidence" value="ECO:0007669"/>
    <property type="project" value="InterPro"/>
</dbReference>
<dbReference type="AlphaFoldDB" id="A0A1J0GBX5"/>
<dbReference type="STRING" id="1552.A7L45_01165"/>
<name>A0A1J0GBX5_9CLOT</name>
<dbReference type="OrthoDB" id="9788517at2"/>
<evidence type="ECO:0000313" key="10">
    <source>
        <dbReference type="Proteomes" id="UP000182569"/>
    </source>
</evidence>
<evidence type="ECO:0000256" key="6">
    <source>
        <dbReference type="PIRSR" id="PIRSR006019-1"/>
    </source>
</evidence>
<dbReference type="GO" id="GO:0005737">
    <property type="term" value="C:cytoplasm"/>
    <property type="evidence" value="ECO:0007669"/>
    <property type="project" value="TreeGrafter"/>
</dbReference>
<keyword evidence="4" id="KW-0378">Hydrolase</keyword>
<keyword evidence="10" id="KW-1185">Reference proteome</keyword>
<dbReference type="PANTHER" id="PTHR11086:SF18">
    <property type="entry name" value="DEOXYCYTIDYLATE DEAMINASE"/>
    <property type="match status" value="1"/>
</dbReference>
<evidence type="ECO:0000256" key="7">
    <source>
        <dbReference type="PIRSR" id="PIRSR006019-2"/>
    </source>
</evidence>
<dbReference type="InterPro" id="IPR016193">
    <property type="entry name" value="Cytidine_deaminase-like"/>
</dbReference>
<proteinExistence type="inferred from homology"/>
<dbReference type="RefSeq" id="WP_071611075.1">
    <property type="nucleotide sequence ID" value="NZ_CP015756.1"/>
</dbReference>
<dbReference type="PROSITE" id="PS51747">
    <property type="entry name" value="CYT_DCMP_DEAMINASES_2"/>
    <property type="match status" value="1"/>
</dbReference>
<evidence type="ECO:0000256" key="5">
    <source>
        <dbReference type="ARBA" id="ARBA00022833"/>
    </source>
</evidence>
<dbReference type="Proteomes" id="UP000182569">
    <property type="component" value="Chromosome"/>
</dbReference>
<dbReference type="InterPro" id="IPR016192">
    <property type="entry name" value="APOBEC/CMP_deaminase_Zn-bd"/>
</dbReference>
<dbReference type="GO" id="GO:0004132">
    <property type="term" value="F:dCMP deaminase activity"/>
    <property type="evidence" value="ECO:0007669"/>
    <property type="project" value="InterPro"/>
</dbReference>
<evidence type="ECO:0000256" key="4">
    <source>
        <dbReference type="ARBA" id="ARBA00022801"/>
    </source>
</evidence>
<dbReference type="PROSITE" id="PS00903">
    <property type="entry name" value="CYT_DCMP_DEAMINASES_1"/>
    <property type="match status" value="1"/>
</dbReference>
<evidence type="ECO:0000256" key="1">
    <source>
        <dbReference type="ARBA" id="ARBA00001947"/>
    </source>
</evidence>
<dbReference type="EMBL" id="CP015756">
    <property type="protein sequence ID" value="APC38779.1"/>
    <property type="molecule type" value="Genomic_DNA"/>
</dbReference>
<dbReference type="KEGG" id="ceu:A7L45_01165"/>
<feature type="binding site" evidence="7">
    <location>
        <position position="117"/>
    </location>
    <ligand>
        <name>Zn(2+)</name>
        <dbReference type="ChEBI" id="CHEBI:29105"/>
        <note>catalytic</note>
    </ligand>
</feature>
<dbReference type="Pfam" id="PF00383">
    <property type="entry name" value="dCMP_cyt_deam_1"/>
    <property type="match status" value="1"/>
</dbReference>
<evidence type="ECO:0000256" key="3">
    <source>
        <dbReference type="ARBA" id="ARBA00022723"/>
    </source>
</evidence>
<feature type="active site" description="Proton donor" evidence="6">
    <location>
        <position position="81"/>
    </location>
</feature>
<feature type="binding site" evidence="7">
    <location>
        <position position="79"/>
    </location>
    <ligand>
        <name>Zn(2+)</name>
        <dbReference type="ChEBI" id="CHEBI:29105"/>
        <note>catalytic</note>
    </ligand>
</feature>
<protein>
    <submittedName>
        <fullName evidence="9">Cytidine deaminase</fullName>
    </submittedName>
</protein>
<keyword evidence="5 7" id="KW-0862">Zinc</keyword>
<comment type="cofactor">
    <cofactor evidence="1 7">
        <name>Zn(2+)</name>
        <dbReference type="ChEBI" id="CHEBI:29105"/>
    </cofactor>
</comment>
<dbReference type="InterPro" id="IPR002125">
    <property type="entry name" value="CMP_dCMP_dom"/>
</dbReference>
<feature type="domain" description="CMP/dCMP-type deaminase" evidence="8">
    <location>
        <begin position="5"/>
        <end position="148"/>
    </location>
</feature>
<dbReference type="InterPro" id="IPR016473">
    <property type="entry name" value="dCMP_deaminase"/>
</dbReference>
<gene>
    <name evidence="9" type="ORF">A7L45_01165</name>
</gene>
<dbReference type="SUPFAM" id="SSF53927">
    <property type="entry name" value="Cytidine deaminase-like"/>
    <property type="match status" value="1"/>
</dbReference>
<dbReference type="CDD" id="cd01286">
    <property type="entry name" value="deoxycytidylate_deaminase"/>
    <property type="match status" value="1"/>
</dbReference>
<evidence type="ECO:0000313" key="9">
    <source>
        <dbReference type="EMBL" id="APC38779.1"/>
    </source>
</evidence>
<accession>A0A1J0GBX5</accession>
<dbReference type="PIRSF" id="PIRSF006019">
    <property type="entry name" value="dCMP_deaminase"/>
    <property type="match status" value="1"/>
</dbReference>
<evidence type="ECO:0000259" key="8">
    <source>
        <dbReference type="PROSITE" id="PS51747"/>
    </source>
</evidence>
<sequence>MERIDKHNYYLDICETISERGTCLRRNFAAIIVKNDEIMSTGYSGAPRGRKNCCDLGVCRREELKVPRGTRYELCRSVHAEQNAIISSRRSDMLGATLYLVGKEVSSGELVENASPCSLCKRFIINAGIEKIIIRDDKIQYKIVFVQEWIENDDSIQGDGGY</sequence>
<dbReference type="InterPro" id="IPR035105">
    <property type="entry name" value="Deoxycytidylate_deaminase_dom"/>
</dbReference>
<organism evidence="9 10">
    <name type="scientific">Clostridium estertheticum subsp. estertheticum</name>
    <dbReference type="NCBI Taxonomy" id="1552"/>
    <lineage>
        <taxon>Bacteria</taxon>
        <taxon>Bacillati</taxon>
        <taxon>Bacillota</taxon>
        <taxon>Clostridia</taxon>
        <taxon>Eubacteriales</taxon>
        <taxon>Clostridiaceae</taxon>
        <taxon>Clostridium</taxon>
    </lineage>
</organism>
<dbReference type="GO" id="GO:0006220">
    <property type="term" value="P:pyrimidine nucleotide metabolic process"/>
    <property type="evidence" value="ECO:0007669"/>
    <property type="project" value="InterPro"/>
</dbReference>
<evidence type="ECO:0000256" key="2">
    <source>
        <dbReference type="ARBA" id="ARBA00006576"/>
    </source>
</evidence>
<feature type="binding site" evidence="7">
    <location>
        <position position="120"/>
    </location>
    <ligand>
        <name>Zn(2+)</name>
        <dbReference type="ChEBI" id="CHEBI:29105"/>
        <note>catalytic</note>
    </ligand>
</feature>
<dbReference type="InterPro" id="IPR015517">
    <property type="entry name" value="dCMP_deaminase-rel"/>
</dbReference>
<dbReference type="PANTHER" id="PTHR11086">
    <property type="entry name" value="DEOXYCYTIDYLATE DEAMINASE-RELATED"/>
    <property type="match status" value="1"/>
</dbReference>
<dbReference type="Gene3D" id="3.40.140.10">
    <property type="entry name" value="Cytidine Deaminase, domain 2"/>
    <property type="match status" value="1"/>
</dbReference>